<dbReference type="PRINTS" id="PR00011">
    <property type="entry name" value="EGFLAMININ"/>
</dbReference>
<feature type="non-terminal residue" evidence="3">
    <location>
        <position position="1"/>
    </location>
</feature>
<feature type="disulfide bond" evidence="1">
    <location>
        <begin position="19"/>
        <end position="28"/>
    </location>
</feature>
<evidence type="ECO:0000259" key="2">
    <source>
        <dbReference type="PROSITE" id="PS50027"/>
    </source>
</evidence>
<feature type="domain" description="Laminin EGF-like" evidence="2">
    <location>
        <begin position="1"/>
        <end position="45"/>
    </location>
</feature>
<organism evidence="3 4">
    <name type="scientific">Cirrhinus mrigala</name>
    <name type="common">Mrigala</name>
    <dbReference type="NCBI Taxonomy" id="683832"/>
    <lineage>
        <taxon>Eukaryota</taxon>
        <taxon>Metazoa</taxon>
        <taxon>Chordata</taxon>
        <taxon>Craniata</taxon>
        <taxon>Vertebrata</taxon>
        <taxon>Euteleostomi</taxon>
        <taxon>Actinopterygii</taxon>
        <taxon>Neopterygii</taxon>
        <taxon>Teleostei</taxon>
        <taxon>Ostariophysi</taxon>
        <taxon>Cypriniformes</taxon>
        <taxon>Cyprinidae</taxon>
        <taxon>Labeoninae</taxon>
        <taxon>Labeonini</taxon>
        <taxon>Cirrhinus</taxon>
    </lineage>
</organism>
<proteinExistence type="predicted"/>
<dbReference type="InterPro" id="IPR002049">
    <property type="entry name" value="LE_dom"/>
</dbReference>
<dbReference type="CDD" id="cd00055">
    <property type="entry name" value="EGF_Lam"/>
    <property type="match status" value="1"/>
</dbReference>
<accession>A0ABD0R4P4</accession>
<dbReference type="Gene3D" id="2.10.25.10">
    <property type="entry name" value="Laminin"/>
    <property type="match status" value="1"/>
</dbReference>
<dbReference type="FunFam" id="2.10.25.10:FF:000105">
    <property type="entry name" value="laminin subunit gamma-1"/>
    <property type="match status" value="1"/>
</dbReference>
<dbReference type="InterPro" id="IPR000742">
    <property type="entry name" value="EGF"/>
</dbReference>
<evidence type="ECO:0000256" key="1">
    <source>
        <dbReference type="PROSITE-ProRule" id="PRU00460"/>
    </source>
</evidence>
<dbReference type="PROSITE" id="PS00022">
    <property type="entry name" value="EGF_1"/>
    <property type="match status" value="1"/>
</dbReference>
<keyword evidence="1" id="KW-0424">Laminin EGF-like domain</keyword>
<evidence type="ECO:0000313" key="4">
    <source>
        <dbReference type="Proteomes" id="UP001529510"/>
    </source>
</evidence>
<keyword evidence="1" id="KW-1015">Disulfide bond</keyword>
<dbReference type="PROSITE" id="PS01248">
    <property type="entry name" value="EGF_LAM_1"/>
    <property type="match status" value="1"/>
</dbReference>
<dbReference type="SUPFAM" id="SSF57196">
    <property type="entry name" value="EGF/Laminin"/>
    <property type="match status" value="1"/>
</dbReference>
<comment type="caution">
    <text evidence="3">The sequence shown here is derived from an EMBL/GenBank/DDBJ whole genome shotgun (WGS) entry which is preliminary data.</text>
</comment>
<feature type="non-terminal residue" evidence="3">
    <location>
        <position position="53"/>
    </location>
</feature>
<dbReference type="Proteomes" id="UP001529510">
    <property type="component" value="Unassembled WGS sequence"/>
</dbReference>
<protein>
    <recommendedName>
        <fullName evidence="2">Laminin EGF-like domain-containing protein</fullName>
    </recommendedName>
</protein>
<keyword evidence="4" id="KW-1185">Reference proteome</keyword>
<sequence>AEGSEAQDMCDTVTGQCACLAGYTGHRCDECADAYFTNGTSGCQACDCDSYGA</sequence>
<dbReference type="AlphaFoldDB" id="A0ABD0R4P4"/>
<dbReference type="PROSITE" id="PS50027">
    <property type="entry name" value="EGF_LAM_2"/>
    <property type="match status" value="1"/>
</dbReference>
<dbReference type="EMBL" id="JAMKFB020000005">
    <property type="protein sequence ID" value="KAL0193386.1"/>
    <property type="molecule type" value="Genomic_DNA"/>
</dbReference>
<dbReference type="Pfam" id="PF00053">
    <property type="entry name" value="EGF_laminin"/>
    <property type="match status" value="1"/>
</dbReference>
<evidence type="ECO:0000313" key="3">
    <source>
        <dbReference type="EMBL" id="KAL0193386.1"/>
    </source>
</evidence>
<comment type="caution">
    <text evidence="1">Lacks conserved residue(s) required for the propagation of feature annotation.</text>
</comment>
<name>A0ABD0R4P4_CIRMR</name>
<reference evidence="3 4" key="1">
    <citation type="submission" date="2024-05" db="EMBL/GenBank/DDBJ databases">
        <title>Genome sequencing and assembly of Indian major carp, Cirrhinus mrigala (Hamilton, 1822).</title>
        <authorList>
            <person name="Mohindra V."/>
            <person name="Chowdhury L.M."/>
            <person name="Lal K."/>
            <person name="Jena J.K."/>
        </authorList>
    </citation>
    <scope>NUCLEOTIDE SEQUENCE [LARGE SCALE GENOMIC DNA]</scope>
    <source>
        <strain evidence="3">CM1030</strain>
        <tissue evidence="3">Blood</tissue>
    </source>
</reference>
<dbReference type="SMART" id="SM00180">
    <property type="entry name" value="EGF_Lam"/>
    <property type="match status" value="1"/>
</dbReference>
<gene>
    <name evidence="3" type="ORF">M9458_011682</name>
</gene>